<keyword evidence="3" id="KW-1185">Reference proteome</keyword>
<feature type="region of interest" description="Disordered" evidence="1">
    <location>
        <begin position="143"/>
        <end position="179"/>
    </location>
</feature>
<accession>A0A928Z699</accession>
<dbReference type="AlphaFoldDB" id="A0A928Z699"/>
<comment type="caution">
    <text evidence="2">The sequence shown here is derived from an EMBL/GenBank/DDBJ whole genome shotgun (WGS) entry which is preliminary data.</text>
</comment>
<dbReference type="EMBL" id="JADEXN010000003">
    <property type="protein sequence ID" value="MBE9039235.1"/>
    <property type="molecule type" value="Genomic_DNA"/>
</dbReference>
<gene>
    <name evidence="2" type="ORF">IQ235_00295</name>
</gene>
<evidence type="ECO:0000313" key="3">
    <source>
        <dbReference type="Proteomes" id="UP000621799"/>
    </source>
</evidence>
<feature type="compositionally biased region" description="Basic and acidic residues" evidence="1">
    <location>
        <begin position="154"/>
        <end position="164"/>
    </location>
</feature>
<name>A0A928Z699_9CYAN</name>
<proteinExistence type="predicted"/>
<protein>
    <submittedName>
        <fullName evidence="2">Uncharacterized protein</fullName>
    </submittedName>
</protein>
<evidence type="ECO:0000256" key="1">
    <source>
        <dbReference type="SAM" id="MobiDB-lite"/>
    </source>
</evidence>
<evidence type="ECO:0000313" key="2">
    <source>
        <dbReference type="EMBL" id="MBE9039235.1"/>
    </source>
</evidence>
<sequence length="179" mass="20635">MDRTRSLPTSDTPQIVQRIRVREVWRQVYEQLPDLPLENEYVDLETGEVDPEDTLISRFIRYHVYVKGRPPQYRLDWKLTLADYLGANDLMFEGVYPGGDELDRNPMYGDRETIASLSRTERNALVHTLTGLFNPQYLSLLEAAAQRNAPSSTPDDRPRRDARTPPRQPQPGDAELLLP</sequence>
<dbReference type="Proteomes" id="UP000621799">
    <property type="component" value="Unassembled WGS sequence"/>
</dbReference>
<organism evidence="2 3">
    <name type="scientific">Zarconia navalis LEGE 11467</name>
    <dbReference type="NCBI Taxonomy" id="1828826"/>
    <lineage>
        <taxon>Bacteria</taxon>
        <taxon>Bacillati</taxon>
        <taxon>Cyanobacteriota</taxon>
        <taxon>Cyanophyceae</taxon>
        <taxon>Oscillatoriophycideae</taxon>
        <taxon>Oscillatoriales</taxon>
        <taxon>Oscillatoriales incertae sedis</taxon>
        <taxon>Zarconia</taxon>
        <taxon>Zarconia navalis</taxon>
    </lineage>
</organism>
<reference evidence="2" key="1">
    <citation type="submission" date="2020-10" db="EMBL/GenBank/DDBJ databases">
        <authorList>
            <person name="Castelo-Branco R."/>
            <person name="Eusebio N."/>
            <person name="Adriana R."/>
            <person name="Vieira A."/>
            <person name="Brugerolle De Fraissinette N."/>
            <person name="Rezende De Castro R."/>
            <person name="Schneider M.P."/>
            <person name="Vasconcelos V."/>
            <person name="Leao P.N."/>
        </authorList>
    </citation>
    <scope>NUCLEOTIDE SEQUENCE</scope>
    <source>
        <strain evidence="2">LEGE 11467</strain>
    </source>
</reference>